<proteinExistence type="predicted"/>
<dbReference type="GO" id="GO:0000976">
    <property type="term" value="F:transcription cis-regulatory region binding"/>
    <property type="evidence" value="ECO:0007669"/>
    <property type="project" value="TreeGrafter"/>
</dbReference>
<dbReference type="Pfam" id="PF00440">
    <property type="entry name" value="TetR_N"/>
    <property type="match status" value="1"/>
</dbReference>
<feature type="DNA-binding region" description="H-T-H motif" evidence="2">
    <location>
        <begin position="59"/>
        <end position="78"/>
    </location>
</feature>
<accession>A0A0S4QK53</accession>
<reference evidence="6" key="1">
    <citation type="submission" date="2015-11" db="EMBL/GenBank/DDBJ databases">
        <authorList>
            <person name="Varghese N."/>
        </authorList>
    </citation>
    <scope>NUCLEOTIDE SEQUENCE [LARGE SCALE GENOMIC DNA]</scope>
    <source>
        <strain evidence="6">DSM 45899</strain>
    </source>
</reference>
<keyword evidence="1 2" id="KW-0238">DNA-binding</keyword>
<dbReference type="PRINTS" id="PR00455">
    <property type="entry name" value="HTHTETR"/>
</dbReference>
<keyword evidence="6" id="KW-1185">Reference proteome</keyword>
<dbReference type="AlphaFoldDB" id="A0A0S4QK53"/>
<evidence type="ECO:0000259" key="4">
    <source>
        <dbReference type="PROSITE" id="PS50977"/>
    </source>
</evidence>
<evidence type="ECO:0000256" key="1">
    <source>
        <dbReference type="ARBA" id="ARBA00023125"/>
    </source>
</evidence>
<protein>
    <submittedName>
        <fullName evidence="5">DNA-binding transcriptional regulator, AcrR family</fullName>
    </submittedName>
</protein>
<evidence type="ECO:0000256" key="3">
    <source>
        <dbReference type="SAM" id="MobiDB-lite"/>
    </source>
</evidence>
<feature type="region of interest" description="Disordered" evidence="3">
    <location>
        <begin position="15"/>
        <end position="34"/>
    </location>
</feature>
<dbReference type="Proteomes" id="UP000198802">
    <property type="component" value="Unassembled WGS sequence"/>
</dbReference>
<gene>
    <name evidence="5" type="ORF">Ga0074812_106276</name>
</gene>
<dbReference type="Gene3D" id="1.10.357.10">
    <property type="entry name" value="Tetracycline Repressor, domain 2"/>
    <property type="match status" value="1"/>
</dbReference>
<sequence length="216" mass="23338">MSAPGFGLITGTLRSMASPAVPPPVDSDGLDRPAQRARRERILDAAVALGSEGGYDAVQMRAVAERSGVALGTLYRYFPSKVQLLVSAMAREIDGIRLPSAERMAGLTPADRILAVLSRATKVFQRDPNLAGALVRAVMFADASATAEVDQVTQRMNSIIIRMMRGEDGDPSPRDIAVAGLIAKVWFVSEIQWLSGRTKARQVLDDLELVVRELVH</sequence>
<name>A0A0S4QK53_9ACTN</name>
<feature type="domain" description="HTH tetR-type" evidence="4">
    <location>
        <begin position="36"/>
        <end position="96"/>
    </location>
</feature>
<dbReference type="PANTHER" id="PTHR30055">
    <property type="entry name" value="HTH-TYPE TRANSCRIPTIONAL REGULATOR RUTR"/>
    <property type="match status" value="1"/>
</dbReference>
<dbReference type="InterPro" id="IPR050109">
    <property type="entry name" value="HTH-type_TetR-like_transc_reg"/>
</dbReference>
<evidence type="ECO:0000313" key="6">
    <source>
        <dbReference type="Proteomes" id="UP000198802"/>
    </source>
</evidence>
<evidence type="ECO:0000313" key="5">
    <source>
        <dbReference type="EMBL" id="CUU56021.1"/>
    </source>
</evidence>
<dbReference type="PANTHER" id="PTHR30055:SF242">
    <property type="entry name" value="HTH-TYPE TRANSCRIPTIONAL REPRESSOR KSTR"/>
    <property type="match status" value="1"/>
</dbReference>
<dbReference type="Pfam" id="PF17925">
    <property type="entry name" value="TetR_C_20"/>
    <property type="match status" value="1"/>
</dbReference>
<dbReference type="InterPro" id="IPR041642">
    <property type="entry name" value="KstR_C"/>
</dbReference>
<dbReference type="SUPFAM" id="SSF46689">
    <property type="entry name" value="Homeodomain-like"/>
    <property type="match status" value="1"/>
</dbReference>
<dbReference type="InterPro" id="IPR009057">
    <property type="entry name" value="Homeodomain-like_sf"/>
</dbReference>
<evidence type="ECO:0000256" key="2">
    <source>
        <dbReference type="PROSITE-ProRule" id="PRU00335"/>
    </source>
</evidence>
<dbReference type="GO" id="GO:0003700">
    <property type="term" value="F:DNA-binding transcription factor activity"/>
    <property type="evidence" value="ECO:0007669"/>
    <property type="project" value="TreeGrafter"/>
</dbReference>
<dbReference type="PROSITE" id="PS50977">
    <property type="entry name" value="HTH_TETR_2"/>
    <property type="match status" value="1"/>
</dbReference>
<organism evidence="5 6">
    <name type="scientific">Parafrankia irregularis</name>
    <dbReference type="NCBI Taxonomy" id="795642"/>
    <lineage>
        <taxon>Bacteria</taxon>
        <taxon>Bacillati</taxon>
        <taxon>Actinomycetota</taxon>
        <taxon>Actinomycetes</taxon>
        <taxon>Frankiales</taxon>
        <taxon>Frankiaceae</taxon>
        <taxon>Parafrankia</taxon>
    </lineage>
</organism>
<dbReference type="InterPro" id="IPR001647">
    <property type="entry name" value="HTH_TetR"/>
</dbReference>
<dbReference type="EMBL" id="FAOZ01000006">
    <property type="protein sequence ID" value="CUU56021.1"/>
    <property type="molecule type" value="Genomic_DNA"/>
</dbReference>